<proteinExistence type="predicted"/>
<keyword evidence="3" id="KW-1185">Reference proteome</keyword>
<evidence type="ECO:0000256" key="1">
    <source>
        <dbReference type="SAM" id="MobiDB-lite"/>
    </source>
</evidence>
<sequence>MSTPIDPSTTSTSAPTGLDRALLEWLGFDLDDVAEWWAGRESWPSPMRVLVDDLALRGVDTVDEMSEQDRHRLRVADRVSEVQEGYRRRFVTGMRRPGPGGRSVARHHDERRL</sequence>
<dbReference type="RefSeq" id="WP_116709031.1">
    <property type="nucleotide sequence ID" value="NZ_QEKW01000007.1"/>
</dbReference>
<feature type="region of interest" description="Disordered" evidence="1">
    <location>
        <begin position="92"/>
        <end position="113"/>
    </location>
</feature>
<gene>
    <name evidence="2" type="ORF">C8D89_107227</name>
</gene>
<accession>A0A2U1FA43</accession>
<reference evidence="2 3" key="1">
    <citation type="submission" date="2018-04" db="EMBL/GenBank/DDBJ databases">
        <title>Genomic Encyclopedia of Type Strains, Phase IV (KMG-IV): sequencing the most valuable type-strain genomes for metagenomic binning, comparative biology and taxonomic classification.</title>
        <authorList>
            <person name="Goeker M."/>
        </authorList>
    </citation>
    <scope>NUCLEOTIDE SEQUENCE [LARGE SCALE GENOMIC DNA]</scope>
    <source>
        <strain evidence="2 3">DSM 45771</strain>
    </source>
</reference>
<evidence type="ECO:0000313" key="2">
    <source>
        <dbReference type="EMBL" id="PVZ09063.1"/>
    </source>
</evidence>
<comment type="caution">
    <text evidence="2">The sequence shown here is derived from an EMBL/GenBank/DDBJ whole genome shotgun (WGS) entry which is preliminary data.</text>
</comment>
<name>A0A2U1FA43_9PSEU</name>
<dbReference type="EMBL" id="QEKW01000007">
    <property type="protein sequence ID" value="PVZ09063.1"/>
    <property type="molecule type" value="Genomic_DNA"/>
</dbReference>
<protein>
    <submittedName>
        <fullName evidence="2">Uncharacterized protein</fullName>
    </submittedName>
</protein>
<organism evidence="2 3">
    <name type="scientific">Actinomycetospora cinnamomea</name>
    <dbReference type="NCBI Taxonomy" id="663609"/>
    <lineage>
        <taxon>Bacteria</taxon>
        <taxon>Bacillati</taxon>
        <taxon>Actinomycetota</taxon>
        <taxon>Actinomycetes</taxon>
        <taxon>Pseudonocardiales</taxon>
        <taxon>Pseudonocardiaceae</taxon>
        <taxon>Actinomycetospora</taxon>
    </lineage>
</organism>
<dbReference type="Proteomes" id="UP000245639">
    <property type="component" value="Unassembled WGS sequence"/>
</dbReference>
<dbReference type="AlphaFoldDB" id="A0A2U1FA43"/>
<evidence type="ECO:0000313" key="3">
    <source>
        <dbReference type="Proteomes" id="UP000245639"/>
    </source>
</evidence>